<dbReference type="PANTHER" id="PTHR21643:SF2">
    <property type="entry name" value="G-PROTEIN COUPLED RECEPTOR AEX-2"/>
    <property type="match status" value="1"/>
</dbReference>
<dbReference type="SUPFAM" id="SSF81321">
    <property type="entry name" value="Family A G protein-coupled receptor-like"/>
    <property type="match status" value="1"/>
</dbReference>
<feature type="transmembrane region" description="Helical" evidence="5">
    <location>
        <begin position="162"/>
        <end position="180"/>
    </location>
</feature>
<dbReference type="CDD" id="cd00637">
    <property type="entry name" value="7tm_classA_rhodopsin-like"/>
    <property type="match status" value="1"/>
</dbReference>
<evidence type="ECO:0000256" key="4">
    <source>
        <dbReference type="ARBA" id="ARBA00023136"/>
    </source>
</evidence>
<dbReference type="GO" id="GO:0016020">
    <property type="term" value="C:membrane"/>
    <property type="evidence" value="ECO:0007669"/>
    <property type="project" value="UniProtKB-SubCell"/>
</dbReference>
<dbReference type="Proteomes" id="UP000887575">
    <property type="component" value="Unassembled WGS sequence"/>
</dbReference>
<comment type="subcellular location">
    <subcellularLocation>
        <location evidence="1">Membrane</location>
    </subcellularLocation>
</comment>
<dbReference type="Pfam" id="PF00001">
    <property type="entry name" value="7tm_1"/>
    <property type="match status" value="1"/>
</dbReference>
<feature type="transmembrane region" description="Helical" evidence="5">
    <location>
        <begin position="53"/>
        <end position="75"/>
    </location>
</feature>
<dbReference type="Gene3D" id="1.20.1070.10">
    <property type="entry name" value="Rhodopsin 7-helix transmembrane proteins"/>
    <property type="match status" value="1"/>
</dbReference>
<evidence type="ECO:0000256" key="3">
    <source>
        <dbReference type="ARBA" id="ARBA00022989"/>
    </source>
</evidence>
<sequence length="362" mass="41260">MDLTTLSPFVDEPSSSAILTTPFPTGITQIVNGSNGQNASTSSLPEDMVMSELLFYECAGISGTLLNILVLFIAIRHIDTDDKPRQILIMNMTFADLVFCLVYCVTRPMLLQFPVDSCHIYYTTIWTMQMCSCVYLLWLNVDKLLYIQFPLHYYSMVSRKKFLLLTIATWICLVGYAAIMNLTYSIGNSCVEVMFSDYKMYFVMCFFYLVVIVASFAISVVIYCIAQTTTRMEHRARTKLFQRLFFLFSSTMWTFITSVPFRALYLVNMFVGGYSNVTLRTLTDISFKLLVGGSVLNPVITIATQRIYRVRLIKYLGLFKEVVSKKSTSIYEDSSMIDKRRQSSKTTIILENTPLNPPSTAL</sequence>
<name>A0AAF3EHA3_9BILA</name>
<dbReference type="PROSITE" id="PS50262">
    <property type="entry name" value="G_PROTEIN_RECEP_F1_2"/>
    <property type="match status" value="1"/>
</dbReference>
<evidence type="ECO:0000256" key="1">
    <source>
        <dbReference type="ARBA" id="ARBA00004370"/>
    </source>
</evidence>
<feature type="transmembrane region" description="Helical" evidence="5">
    <location>
        <begin position="87"/>
        <end position="108"/>
    </location>
</feature>
<feature type="transmembrane region" description="Helical" evidence="5">
    <location>
        <begin position="244"/>
        <end position="265"/>
    </location>
</feature>
<evidence type="ECO:0000259" key="6">
    <source>
        <dbReference type="PROSITE" id="PS50262"/>
    </source>
</evidence>
<dbReference type="InterPro" id="IPR000276">
    <property type="entry name" value="GPCR_Rhodpsn"/>
</dbReference>
<keyword evidence="3 5" id="KW-1133">Transmembrane helix</keyword>
<feature type="transmembrane region" description="Helical" evidence="5">
    <location>
        <begin position="120"/>
        <end position="141"/>
    </location>
</feature>
<organism evidence="7 8">
    <name type="scientific">Mesorhabditis belari</name>
    <dbReference type="NCBI Taxonomy" id="2138241"/>
    <lineage>
        <taxon>Eukaryota</taxon>
        <taxon>Metazoa</taxon>
        <taxon>Ecdysozoa</taxon>
        <taxon>Nematoda</taxon>
        <taxon>Chromadorea</taxon>
        <taxon>Rhabditida</taxon>
        <taxon>Rhabditina</taxon>
        <taxon>Rhabditomorpha</taxon>
        <taxon>Rhabditoidea</taxon>
        <taxon>Rhabditidae</taxon>
        <taxon>Mesorhabditinae</taxon>
        <taxon>Mesorhabditis</taxon>
    </lineage>
</organism>
<dbReference type="PANTHER" id="PTHR21643">
    <property type="entry name" value="G-PROTEIN COUPLED RECEPTORS FAMILY 1 PROFILE DOMAIN-CONTAINING PROTEIN-RELATED"/>
    <property type="match status" value="1"/>
</dbReference>
<proteinExistence type="predicted"/>
<evidence type="ECO:0000313" key="7">
    <source>
        <dbReference type="Proteomes" id="UP000887575"/>
    </source>
</evidence>
<dbReference type="GO" id="GO:0008188">
    <property type="term" value="F:neuropeptide receptor activity"/>
    <property type="evidence" value="ECO:0007669"/>
    <property type="project" value="InterPro"/>
</dbReference>
<keyword evidence="2 5" id="KW-0812">Transmembrane</keyword>
<dbReference type="WBParaSite" id="MBELARI_LOCUS13378">
    <property type="protein sequence ID" value="MBELARI_LOCUS13378"/>
    <property type="gene ID" value="MBELARI_LOCUS13378"/>
</dbReference>
<feature type="transmembrane region" description="Helical" evidence="5">
    <location>
        <begin position="200"/>
        <end position="223"/>
    </location>
</feature>
<feature type="transmembrane region" description="Helical" evidence="5">
    <location>
        <begin position="285"/>
        <end position="304"/>
    </location>
</feature>
<keyword evidence="4 5" id="KW-0472">Membrane</keyword>
<feature type="domain" description="G-protein coupled receptors family 1 profile" evidence="6">
    <location>
        <begin position="66"/>
        <end position="301"/>
    </location>
</feature>
<reference evidence="8 9" key="1">
    <citation type="submission" date="2024-02" db="UniProtKB">
        <authorList>
            <consortium name="WormBaseParasite"/>
        </authorList>
    </citation>
    <scope>IDENTIFICATION</scope>
</reference>
<evidence type="ECO:0000313" key="9">
    <source>
        <dbReference type="WBParaSite" id="MBELARI_LOCUS2585"/>
    </source>
</evidence>
<dbReference type="InterPro" id="IPR017452">
    <property type="entry name" value="GPCR_Rhodpsn_7TM"/>
</dbReference>
<keyword evidence="7" id="KW-1185">Reference proteome</keyword>
<evidence type="ECO:0000313" key="8">
    <source>
        <dbReference type="WBParaSite" id="MBELARI_LOCUS13378"/>
    </source>
</evidence>
<protein>
    <submittedName>
        <fullName evidence="8 9">G-protein coupled receptors family 1 profile domain-containing protein</fullName>
    </submittedName>
</protein>
<evidence type="ECO:0000256" key="5">
    <source>
        <dbReference type="SAM" id="Phobius"/>
    </source>
</evidence>
<dbReference type="AlphaFoldDB" id="A0AAF3EHA3"/>
<dbReference type="WBParaSite" id="MBELARI_LOCUS2585">
    <property type="protein sequence ID" value="MBELARI_LOCUS2585"/>
    <property type="gene ID" value="MBELARI_LOCUS2585"/>
</dbReference>
<dbReference type="InterPro" id="IPR039952">
    <property type="entry name" value="Aex-2"/>
</dbReference>
<accession>A0AAF3EHA3</accession>
<evidence type="ECO:0000256" key="2">
    <source>
        <dbReference type="ARBA" id="ARBA00022692"/>
    </source>
</evidence>